<keyword evidence="2" id="KW-0539">Nucleus</keyword>
<reference evidence="5" key="1">
    <citation type="submission" date="2023-07" db="EMBL/GenBank/DDBJ databases">
        <title>draft genome sequence of fig (Ficus carica).</title>
        <authorList>
            <person name="Takahashi T."/>
            <person name="Nishimura K."/>
        </authorList>
    </citation>
    <scope>NUCLEOTIDE SEQUENCE</scope>
</reference>
<feature type="compositionally biased region" description="Polar residues" evidence="3">
    <location>
        <begin position="14"/>
        <end position="24"/>
    </location>
</feature>
<evidence type="ECO:0000313" key="6">
    <source>
        <dbReference type="Proteomes" id="UP001187192"/>
    </source>
</evidence>
<dbReference type="GO" id="GO:0010496">
    <property type="term" value="P:intercellular transport"/>
    <property type="evidence" value="ECO:0007669"/>
    <property type="project" value="TreeGrafter"/>
</dbReference>
<dbReference type="GO" id="GO:0005768">
    <property type="term" value="C:endosome"/>
    <property type="evidence" value="ECO:0007669"/>
    <property type="project" value="TreeGrafter"/>
</dbReference>
<dbReference type="EMBL" id="BTGU01000011">
    <property type="protein sequence ID" value="GMN40450.1"/>
    <property type="molecule type" value="Genomic_DNA"/>
</dbReference>
<evidence type="ECO:0000256" key="1">
    <source>
        <dbReference type="ARBA" id="ARBA00004123"/>
    </source>
</evidence>
<dbReference type="InterPro" id="IPR016024">
    <property type="entry name" value="ARM-type_fold"/>
</dbReference>
<protein>
    <recommendedName>
        <fullName evidence="4">Integrator complex subunit 4/Protein SIEL C-terminal Ig-like domain-containing protein</fullName>
    </recommendedName>
</protein>
<dbReference type="Pfam" id="PF25458">
    <property type="entry name" value="INTS4_C"/>
    <property type="match status" value="1"/>
</dbReference>
<dbReference type="InterPro" id="IPR011989">
    <property type="entry name" value="ARM-like"/>
</dbReference>
<dbReference type="Gene3D" id="1.25.10.10">
    <property type="entry name" value="Leucine-rich Repeat Variant"/>
    <property type="match status" value="2"/>
</dbReference>
<accession>A0AA88D1I9</accession>
<proteinExistence type="predicted"/>
<evidence type="ECO:0000256" key="2">
    <source>
        <dbReference type="ARBA" id="ARBA00023242"/>
    </source>
</evidence>
<evidence type="ECO:0000313" key="5">
    <source>
        <dbReference type="EMBL" id="GMN40450.1"/>
    </source>
</evidence>
<dbReference type="AlphaFoldDB" id="A0AA88D1I9"/>
<feature type="region of interest" description="Disordered" evidence="3">
    <location>
        <begin position="1"/>
        <end position="24"/>
    </location>
</feature>
<feature type="compositionally biased region" description="Basic and acidic residues" evidence="3">
    <location>
        <begin position="1"/>
        <end position="12"/>
    </location>
</feature>
<comment type="caution">
    <text evidence="5">The sequence shown here is derived from an EMBL/GenBank/DDBJ whole genome shotgun (WGS) entry which is preliminary data.</text>
</comment>
<dbReference type="PANTHER" id="PTHR20938">
    <property type="entry name" value="INTEGRATOR COMPLEX SUBUNIT 4"/>
    <property type="match status" value="1"/>
</dbReference>
<evidence type="ECO:0000256" key="3">
    <source>
        <dbReference type="SAM" id="MobiDB-lite"/>
    </source>
</evidence>
<name>A0AA88D1I9_FICCA</name>
<evidence type="ECO:0000259" key="4">
    <source>
        <dbReference type="Pfam" id="PF25458"/>
    </source>
</evidence>
<comment type="subcellular location">
    <subcellularLocation>
        <location evidence="1">Nucleus</location>
    </subcellularLocation>
</comment>
<sequence>MSSSMEDERIADLSRNSSEEPLSSQTLTRIRALIVNPSTPDSTISSLFETLTRSLQLSRDPIILHHTLKLLSDLSSHRTALSRLVLDSLRSNALLSAASPRLAADSLDLVASIAERDRSLSPATDELLVVGGGGGGGFASLCFSSPVSVRLWLLRNAERFGLTPYLEFTVFLGFTKDPYPCVRRVALEGLVRLSDAGVIEDEEMIRGCYCRAVALLRDTEDSVRSAAVRAVCAWGRLLAASNPETKSQCSNEVFVMLCSMARDMSMEVRVEAFIALGKVVMVSEDILLQTLSKKVLGVNKEKRSLGQCCGENFETLASSAAGAFVHGLEDEFFEVRKSACHSLSTLIVLSAQFALEALDLLMDMLNDDSFIVRSQALETLHRMAAYDCLKLQEKHMHMFLGPLVDKSNSIRYAARKILKLVKLLTLELFILTVDALLESLARYPEDEIDALSALFHIGRNHGKFVSCVVEEISQQIEPTCDGKLDFDNVRVGALIVLAISTQFSGEHSINISPTIFSYAATMLGRIADALNDVMSQSALLAFLTKCSRSTRFSVIDFLESERAFPPAKVIDDKDYSNNNITGSVAMPLPQKIDRASEIHFSGMKDSRQHATLHLDYNSEVHDEFTKSMNAILARVKDTWPLVLSGNLCEVLRILRSCKEELATFDANSNSTGVLAFTLQYLRVIKLLSKVWQHFLPSKFHTCGLGTLDLLLGKLDRRLRELKSRFIGLSKEEELHVLELILVTCTLRLSKTQICCKYSALKRLSSTMSQVEILLKEDSVEPSKLYIEVGKLSSEIPTSVSGGSHDSYLFKMLSEVFCLKKFVVCGRLKHVKAELDVPRNDFENPLSFVPGLPVGISCQITLHNISTESRLWLRMTPDDGSTQFTFLDSSLSEDRDGYRRFSFLAPFYRTPKAMSFTIRLCIGMECPFEDVQIVKGGPKRKLANLCQERQVFLSLQSNG</sequence>
<organism evidence="5 6">
    <name type="scientific">Ficus carica</name>
    <name type="common">Common fig</name>
    <dbReference type="NCBI Taxonomy" id="3494"/>
    <lineage>
        <taxon>Eukaryota</taxon>
        <taxon>Viridiplantae</taxon>
        <taxon>Streptophyta</taxon>
        <taxon>Embryophyta</taxon>
        <taxon>Tracheophyta</taxon>
        <taxon>Spermatophyta</taxon>
        <taxon>Magnoliopsida</taxon>
        <taxon>eudicotyledons</taxon>
        <taxon>Gunneridae</taxon>
        <taxon>Pentapetalae</taxon>
        <taxon>rosids</taxon>
        <taxon>fabids</taxon>
        <taxon>Rosales</taxon>
        <taxon>Moraceae</taxon>
        <taxon>Ficeae</taxon>
        <taxon>Ficus</taxon>
    </lineage>
</organism>
<feature type="domain" description="Integrator complex subunit 4/Protein SIEL C-terminal Ig-like" evidence="4">
    <location>
        <begin position="836"/>
        <end position="953"/>
    </location>
</feature>
<dbReference type="InterPro" id="IPR057412">
    <property type="entry name" value="INTS4_C"/>
</dbReference>
<dbReference type="SUPFAM" id="SSF48371">
    <property type="entry name" value="ARM repeat"/>
    <property type="match status" value="1"/>
</dbReference>
<gene>
    <name evidence="5" type="ORF">TIFTF001_009676</name>
</gene>
<dbReference type="Gramene" id="FCD_00036808-RA">
    <property type="protein sequence ID" value="FCD_00036808-RA:cds"/>
    <property type="gene ID" value="FCD_00036808"/>
</dbReference>
<dbReference type="Proteomes" id="UP001187192">
    <property type="component" value="Unassembled WGS sequence"/>
</dbReference>
<dbReference type="GO" id="GO:0005634">
    <property type="term" value="C:nucleus"/>
    <property type="evidence" value="ECO:0007669"/>
    <property type="project" value="UniProtKB-SubCell"/>
</dbReference>
<dbReference type="PANTHER" id="PTHR20938:SF0">
    <property type="entry name" value="INTEGRATOR COMPLEX SUBUNIT 4"/>
    <property type="match status" value="1"/>
</dbReference>
<keyword evidence="6" id="KW-1185">Reference proteome</keyword>